<evidence type="ECO:0000313" key="4">
    <source>
        <dbReference type="Proteomes" id="UP000664534"/>
    </source>
</evidence>
<dbReference type="OrthoDB" id="3825435at2759"/>
<dbReference type="Proteomes" id="UP000664534">
    <property type="component" value="Unassembled WGS sequence"/>
</dbReference>
<keyword evidence="4" id="KW-1185">Reference proteome</keyword>
<sequence>MSNACGFFVILNAWAVMLEIPIFRGEGRRKGCGHHNTFIKTGLKIVNLALAGFMDSRTIQAFMNSFGLSEEQDPNAAEDPARPCVDAVRMDRKRFRSALERQQGAHDNTMSPFPASSQISATSPGFENLETAVSESSIREFMKLAPSISREHVNYFIGMAGGDLGKALTAVAEQLSQADRPGGAEAS</sequence>
<proteinExistence type="predicted"/>
<comment type="caution">
    <text evidence="3">The sequence shown here is derived from an EMBL/GenBank/DDBJ whole genome shotgun (WGS) entry which is preliminary data.</text>
</comment>
<feature type="compositionally biased region" description="Polar residues" evidence="1">
    <location>
        <begin position="105"/>
        <end position="124"/>
    </location>
</feature>
<evidence type="ECO:0000256" key="1">
    <source>
        <dbReference type="SAM" id="MobiDB-lite"/>
    </source>
</evidence>
<name>A0A8H3FD17_9LECA</name>
<keyword evidence="2" id="KW-0732">Signal</keyword>
<accession>A0A8H3FD17</accession>
<feature type="signal peptide" evidence="2">
    <location>
        <begin position="1"/>
        <end position="19"/>
    </location>
</feature>
<organism evidence="3 4">
    <name type="scientific">Imshaugia aleurites</name>
    <dbReference type="NCBI Taxonomy" id="172621"/>
    <lineage>
        <taxon>Eukaryota</taxon>
        <taxon>Fungi</taxon>
        <taxon>Dikarya</taxon>
        <taxon>Ascomycota</taxon>
        <taxon>Pezizomycotina</taxon>
        <taxon>Lecanoromycetes</taxon>
        <taxon>OSLEUM clade</taxon>
        <taxon>Lecanoromycetidae</taxon>
        <taxon>Lecanorales</taxon>
        <taxon>Lecanorineae</taxon>
        <taxon>Parmeliaceae</taxon>
        <taxon>Imshaugia</taxon>
    </lineage>
</organism>
<feature type="chain" id="PRO_5034346320" evidence="2">
    <location>
        <begin position="20"/>
        <end position="187"/>
    </location>
</feature>
<dbReference type="AlphaFoldDB" id="A0A8H3FD17"/>
<protein>
    <submittedName>
        <fullName evidence="3">Uncharacterized protein</fullName>
    </submittedName>
</protein>
<evidence type="ECO:0000256" key="2">
    <source>
        <dbReference type="SAM" id="SignalP"/>
    </source>
</evidence>
<gene>
    <name evidence="3" type="ORF">IMSHALPRED_005603</name>
</gene>
<evidence type="ECO:0000313" key="3">
    <source>
        <dbReference type="EMBL" id="CAF9922173.1"/>
    </source>
</evidence>
<reference evidence="3" key="1">
    <citation type="submission" date="2021-03" db="EMBL/GenBank/DDBJ databases">
        <authorList>
            <person name="Tagirdzhanova G."/>
        </authorList>
    </citation>
    <scope>NUCLEOTIDE SEQUENCE</scope>
</reference>
<feature type="region of interest" description="Disordered" evidence="1">
    <location>
        <begin position="99"/>
        <end position="124"/>
    </location>
</feature>
<dbReference type="EMBL" id="CAJPDT010000030">
    <property type="protein sequence ID" value="CAF9922173.1"/>
    <property type="molecule type" value="Genomic_DNA"/>
</dbReference>